<keyword evidence="4" id="KW-0479">Metal-binding</keyword>
<evidence type="ECO:0000313" key="9">
    <source>
        <dbReference type="EMBL" id="KAL0064462.1"/>
    </source>
</evidence>
<keyword evidence="3" id="KW-0349">Heme</keyword>
<dbReference type="PANTHER" id="PTHR46300">
    <property type="entry name" value="P450, PUTATIVE (EUROFUNG)-RELATED-RELATED"/>
    <property type="match status" value="1"/>
</dbReference>
<dbReference type="SUPFAM" id="SSF48264">
    <property type="entry name" value="Cytochrome P450"/>
    <property type="match status" value="1"/>
</dbReference>
<name>A0ABR2ZTR0_9AGAR</name>
<evidence type="ECO:0008006" key="11">
    <source>
        <dbReference type="Google" id="ProtNLM"/>
    </source>
</evidence>
<evidence type="ECO:0000256" key="2">
    <source>
        <dbReference type="ARBA" id="ARBA00010617"/>
    </source>
</evidence>
<evidence type="ECO:0000256" key="1">
    <source>
        <dbReference type="ARBA" id="ARBA00001971"/>
    </source>
</evidence>
<feature type="transmembrane region" description="Helical" evidence="8">
    <location>
        <begin position="6"/>
        <end position="30"/>
    </location>
</feature>
<dbReference type="EMBL" id="JBBXMP010000062">
    <property type="protein sequence ID" value="KAL0064462.1"/>
    <property type="molecule type" value="Genomic_DNA"/>
</dbReference>
<comment type="caution">
    <text evidence="9">The sequence shown here is derived from an EMBL/GenBank/DDBJ whole genome shotgun (WGS) entry which is preliminary data.</text>
</comment>
<evidence type="ECO:0000256" key="6">
    <source>
        <dbReference type="ARBA" id="ARBA00023004"/>
    </source>
</evidence>
<dbReference type="PANTHER" id="PTHR46300:SF7">
    <property type="entry name" value="P450, PUTATIVE (EUROFUNG)-RELATED"/>
    <property type="match status" value="1"/>
</dbReference>
<keyword evidence="5" id="KW-0560">Oxidoreductase</keyword>
<accession>A0ABR2ZTR0</accession>
<keyword evidence="6" id="KW-0408">Iron</keyword>
<sequence>MDRLLGLLPAVELISPVSVATAVLAAILLLGRFWRRGLPLPPGPKAYPIIGNLLDMPRSSPGPKFEKMGKELDTDMLYLSVGGKNILVLNSYEAAWELLEKRSSIYSSRPRFPMLIELSVSTLLPPLPEIDVLMHVHLSLTGSLIVRVTYGYEAKHHNDPVLELGEYVMSVLTHVVSPGTFLVDTIPWLKYVPDWMPGAGFKKQAAEWSKLYEKFNTEPFRLTKADRANGVAGPSFVSNALQKASEDPQSCWYTEQDVMNTAASMQEAGQDTTHAALLSFVLAMVLHPECQVKAREEIDRVVGSERLPDFGDRSSLLYVEAIMQEVLRHVGYQISRGEILFVTTPFF</sequence>
<evidence type="ECO:0000256" key="8">
    <source>
        <dbReference type="SAM" id="Phobius"/>
    </source>
</evidence>
<keyword evidence="8" id="KW-0812">Transmembrane</keyword>
<evidence type="ECO:0000256" key="5">
    <source>
        <dbReference type="ARBA" id="ARBA00023002"/>
    </source>
</evidence>
<evidence type="ECO:0000256" key="7">
    <source>
        <dbReference type="ARBA" id="ARBA00023033"/>
    </source>
</evidence>
<dbReference type="InterPro" id="IPR001128">
    <property type="entry name" value="Cyt_P450"/>
</dbReference>
<evidence type="ECO:0000313" key="10">
    <source>
        <dbReference type="Proteomes" id="UP001437256"/>
    </source>
</evidence>
<keyword evidence="8" id="KW-0472">Membrane</keyword>
<dbReference type="Pfam" id="PF00067">
    <property type="entry name" value="p450"/>
    <property type="match status" value="1"/>
</dbReference>
<organism evidence="9 10">
    <name type="scientific">Marasmius tenuissimus</name>
    <dbReference type="NCBI Taxonomy" id="585030"/>
    <lineage>
        <taxon>Eukaryota</taxon>
        <taxon>Fungi</taxon>
        <taxon>Dikarya</taxon>
        <taxon>Basidiomycota</taxon>
        <taxon>Agaricomycotina</taxon>
        <taxon>Agaricomycetes</taxon>
        <taxon>Agaricomycetidae</taxon>
        <taxon>Agaricales</taxon>
        <taxon>Marasmiineae</taxon>
        <taxon>Marasmiaceae</taxon>
        <taxon>Marasmius</taxon>
    </lineage>
</organism>
<comment type="similarity">
    <text evidence="2">Belongs to the cytochrome P450 family.</text>
</comment>
<keyword evidence="10" id="KW-1185">Reference proteome</keyword>
<dbReference type="Proteomes" id="UP001437256">
    <property type="component" value="Unassembled WGS sequence"/>
</dbReference>
<evidence type="ECO:0000256" key="3">
    <source>
        <dbReference type="ARBA" id="ARBA00022617"/>
    </source>
</evidence>
<dbReference type="Gene3D" id="1.10.630.10">
    <property type="entry name" value="Cytochrome P450"/>
    <property type="match status" value="1"/>
</dbReference>
<proteinExistence type="inferred from homology"/>
<comment type="cofactor">
    <cofactor evidence="1">
        <name>heme</name>
        <dbReference type="ChEBI" id="CHEBI:30413"/>
    </cofactor>
</comment>
<keyword evidence="7" id="KW-0503">Monooxygenase</keyword>
<evidence type="ECO:0000256" key="4">
    <source>
        <dbReference type="ARBA" id="ARBA00022723"/>
    </source>
</evidence>
<dbReference type="InterPro" id="IPR036396">
    <property type="entry name" value="Cyt_P450_sf"/>
</dbReference>
<gene>
    <name evidence="9" type="ORF">AAF712_008626</name>
</gene>
<protein>
    <recommendedName>
        <fullName evidence="11">Cytochrome P450</fullName>
    </recommendedName>
</protein>
<dbReference type="InterPro" id="IPR050364">
    <property type="entry name" value="Cytochrome_P450_fung"/>
</dbReference>
<reference evidence="9 10" key="1">
    <citation type="submission" date="2024-05" db="EMBL/GenBank/DDBJ databases">
        <title>A draft genome resource for the thread blight pathogen Marasmius tenuissimus strain MS-2.</title>
        <authorList>
            <person name="Yulfo-Soto G.E."/>
            <person name="Baruah I.K."/>
            <person name="Amoako-Attah I."/>
            <person name="Bukari Y."/>
            <person name="Meinhardt L.W."/>
            <person name="Bailey B.A."/>
            <person name="Cohen S.P."/>
        </authorList>
    </citation>
    <scope>NUCLEOTIDE SEQUENCE [LARGE SCALE GENOMIC DNA]</scope>
    <source>
        <strain evidence="9 10">MS-2</strain>
    </source>
</reference>
<keyword evidence="8" id="KW-1133">Transmembrane helix</keyword>